<sequence>MAGVRREAHGGDMTEAIDIVERAVDALGAAGIEVLGQRIDRLSGKDGTVVRMMPPRTRATYFDGTRRVDLTLQVIAKRLDPVEAADACDRAASALCSADLSSANGSYELVDAGAERDGDIEEMAMGADRRSVWSARVVVPVTR</sequence>
<dbReference type="EMBL" id="QSRJ01000018">
    <property type="protein sequence ID" value="RGL07272.1"/>
    <property type="molecule type" value="Genomic_DNA"/>
</dbReference>
<dbReference type="RefSeq" id="WP_117680376.1">
    <property type="nucleotide sequence ID" value="NZ_QSRJ01000018.1"/>
</dbReference>
<reference evidence="1 2" key="1">
    <citation type="submission" date="2018-08" db="EMBL/GenBank/DDBJ databases">
        <title>A genome reference for cultivated species of the human gut microbiota.</title>
        <authorList>
            <person name="Zou Y."/>
            <person name="Xue W."/>
            <person name="Luo G."/>
        </authorList>
    </citation>
    <scope>NUCLEOTIDE SEQUENCE [LARGE SCALE GENOMIC DNA]</scope>
    <source>
        <strain evidence="1 2">TF08-14</strain>
    </source>
</reference>
<gene>
    <name evidence="1" type="ORF">DXC81_10680</name>
</gene>
<organism evidence="1 2">
    <name type="scientific">Collinsella tanakaei</name>
    <dbReference type="NCBI Taxonomy" id="626935"/>
    <lineage>
        <taxon>Bacteria</taxon>
        <taxon>Bacillati</taxon>
        <taxon>Actinomycetota</taxon>
        <taxon>Coriobacteriia</taxon>
        <taxon>Coriobacteriales</taxon>
        <taxon>Coriobacteriaceae</taxon>
        <taxon>Collinsella</taxon>
    </lineage>
</organism>
<accession>A0A3E4QNG0</accession>
<proteinExistence type="predicted"/>
<name>A0A3E4QNG0_9ACTN</name>
<evidence type="ECO:0000313" key="1">
    <source>
        <dbReference type="EMBL" id="RGL07272.1"/>
    </source>
</evidence>
<protein>
    <submittedName>
        <fullName evidence="1">Uncharacterized protein</fullName>
    </submittedName>
</protein>
<comment type="caution">
    <text evidence="1">The sequence shown here is derived from an EMBL/GenBank/DDBJ whole genome shotgun (WGS) entry which is preliminary data.</text>
</comment>
<dbReference type="AlphaFoldDB" id="A0A3E4QNG0"/>
<evidence type="ECO:0000313" key="2">
    <source>
        <dbReference type="Proteomes" id="UP000260943"/>
    </source>
</evidence>
<dbReference type="Proteomes" id="UP000260943">
    <property type="component" value="Unassembled WGS sequence"/>
</dbReference>